<sequence length="107" mass="11587">MAARISPISSACRDQSLILGFDSQKITRFTTISFSSKLSNRVLSTSLLISALTMAWRLMILVALVPGDAFGDDTCIRISYATSLSTLQIAVKRIKKAIIALKPPISV</sequence>
<name>A0ACB9F8Q4_CICIN</name>
<dbReference type="Proteomes" id="UP001055811">
    <property type="component" value="Linkage Group LG03"/>
</dbReference>
<dbReference type="EMBL" id="CM042011">
    <property type="protein sequence ID" value="KAI3767738.1"/>
    <property type="molecule type" value="Genomic_DNA"/>
</dbReference>
<accession>A0ACB9F8Q4</accession>
<evidence type="ECO:0000313" key="1">
    <source>
        <dbReference type="EMBL" id="KAI3767738.1"/>
    </source>
</evidence>
<protein>
    <submittedName>
        <fullName evidence="1">Uncharacterized protein</fullName>
    </submittedName>
</protein>
<gene>
    <name evidence="1" type="ORF">L2E82_18113</name>
</gene>
<evidence type="ECO:0000313" key="2">
    <source>
        <dbReference type="Proteomes" id="UP001055811"/>
    </source>
</evidence>
<comment type="caution">
    <text evidence="1">The sequence shown here is derived from an EMBL/GenBank/DDBJ whole genome shotgun (WGS) entry which is preliminary data.</text>
</comment>
<reference evidence="1 2" key="2">
    <citation type="journal article" date="2022" name="Mol. Ecol. Resour.">
        <title>The genomes of chicory, endive, great burdock and yacon provide insights into Asteraceae paleo-polyploidization history and plant inulin production.</title>
        <authorList>
            <person name="Fan W."/>
            <person name="Wang S."/>
            <person name="Wang H."/>
            <person name="Wang A."/>
            <person name="Jiang F."/>
            <person name="Liu H."/>
            <person name="Zhao H."/>
            <person name="Xu D."/>
            <person name="Zhang Y."/>
        </authorList>
    </citation>
    <scope>NUCLEOTIDE SEQUENCE [LARGE SCALE GENOMIC DNA]</scope>
    <source>
        <strain evidence="2">cv. Punajuju</strain>
        <tissue evidence="1">Leaves</tissue>
    </source>
</reference>
<keyword evidence="2" id="KW-1185">Reference proteome</keyword>
<proteinExistence type="predicted"/>
<reference evidence="2" key="1">
    <citation type="journal article" date="2022" name="Mol. Ecol. Resour.">
        <title>The genomes of chicory, endive, great burdock and yacon provide insights into Asteraceae palaeo-polyploidization history and plant inulin production.</title>
        <authorList>
            <person name="Fan W."/>
            <person name="Wang S."/>
            <person name="Wang H."/>
            <person name="Wang A."/>
            <person name="Jiang F."/>
            <person name="Liu H."/>
            <person name="Zhao H."/>
            <person name="Xu D."/>
            <person name="Zhang Y."/>
        </authorList>
    </citation>
    <scope>NUCLEOTIDE SEQUENCE [LARGE SCALE GENOMIC DNA]</scope>
    <source>
        <strain evidence="2">cv. Punajuju</strain>
    </source>
</reference>
<organism evidence="1 2">
    <name type="scientific">Cichorium intybus</name>
    <name type="common">Chicory</name>
    <dbReference type="NCBI Taxonomy" id="13427"/>
    <lineage>
        <taxon>Eukaryota</taxon>
        <taxon>Viridiplantae</taxon>
        <taxon>Streptophyta</taxon>
        <taxon>Embryophyta</taxon>
        <taxon>Tracheophyta</taxon>
        <taxon>Spermatophyta</taxon>
        <taxon>Magnoliopsida</taxon>
        <taxon>eudicotyledons</taxon>
        <taxon>Gunneridae</taxon>
        <taxon>Pentapetalae</taxon>
        <taxon>asterids</taxon>
        <taxon>campanulids</taxon>
        <taxon>Asterales</taxon>
        <taxon>Asteraceae</taxon>
        <taxon>Cichorioideae</taxon>
        <taxon>Cichorieae</taxon>
        <taxon>Cichoriinae</taxon>
        <taxon>Cichorium</taxon>
    </lineage>
</organism>